<reference evidence="4 5" key="1">
    <citation type="submission" date="2019-02" db="EMBL/GenBank/DDBJ databases">
        <title>Deep-cultivation of Planctomycetes and their phenomic and genomic characterization uncovers novel biology.</title>
        <authorList>
            <person name="Wiegand S."/>
            <person name="Jogler M."/>
            <person name="Boedeker C."/>
            <person name="Pinto D."/>
            <person name="Vollmers J."/>
            <person name="Rivas-Marin E."/>
            <person name="Kohn T."/>
            <person name="Peeters S.H."/>
            <person name="Heuer A."/>
            <person name="Rast P."/>
            <person name="Oberbeckmann S."/>
            <person name="Bunk B."/>
            <person name="Jeske O."/>
            <person name="Meyerdierks A."/>
            <person name="Storesund J.E."/>
            <person name="Kallscheuer N."/>
            <person name="Luecker S."/>
            <person name="Lage O.M."/>
            <person name="Pohl T."/>
            <person name="Merkel B.J."/>
            <person name="Hornburger P."/>
            <person name="Mueller R.-W."/>
            <person name="Bruemmer F."/>
            <person name="Labrenz M."/>
            <person name="Spormann A.M."/>
            <person name="Op den Camp H."/>
            <person name="Overmann J."/>
            <person name="Amann R."/>
            <person name="Jetten M.S.M."/>
            <person name="Mascher T."/>
            <person name="Medema M.H."/>
            <person name="Devos D.P."/>
            <person name="Kaster A.-K."/>
            <person name="Ovreas L."/>
            <person name="Rohde M."/>
            <person name="Galperin M.Y."/>
            <person name="Jogler C."/>
        </authorList>
    </citation>
    <scope>NUCLEOTIDE SEQUENCE [LARGE SCALE GENOMIC DNA]</scope>
    <source>
        <strain evidence="4 5">Poly30</strain>
    </source>
</reference>
<keyword evidence="4" id="KW-0808">Transferase</keyword>
<dbReference type="InterPro" id="IPR029058">
    <property type="entry name" value="AB_hydrolase_fold"/>
</dbReference>
<dbReference type="GO" id="GO:0046872">
    <property type="term" value="F:metal ion binding"/>
    <property type="evidence" value="ECO:0007669"/>
    <property type="project" value="InterPro"/>
</dbReference>
<feature type="transmembrane region" description="Helical" evidence="2">
    <location>
        <begin position="564"/>
        <end position="582"/>
    </location>
</feature>
<dbReference type="InterPro" id="IPR032816">
    <property type="entry name" value="VTT_dom"/>
</dbReference>
<dbReference type="GO" id="GO:0004742">
    <property type="term" value="F:dihydrolipoyllysine-residue acetyltransferase activity"/>
    <property type="evidence" value="ECO:0007669"/>
    <property type="project" value="UniProtKB-EC"/>
</dbReference>
<dbReference type="PANTHER" id="PTHR43798:SF33">
    <property type="entry name" value="HYDROLASE, PUTATIVE (AFU_ORTHOLOGUE AFUA_2G14860)-RELATED"/>
    <property type="match status" value="1"/>
</dbReference>
<dbReference type="Proteomes" id="UP000320390">
    <property type="component" value="Chromosome"/>
</dbReference>
<dbReference type="EMBL" id="CP036434">
    <property type="protein sequence ID" value="QDV06959.1"/>
    <property type="molecule type" value="Genomic_DNA"/>
</dbReference>
<evidence type="ECO:0000256" key="1">
    <source>
        <dbReference type="PROSITE-ProRule" id="PRU00409"/>
    </source>
</evidence>
<dbReference type="EC" id="2.3.1.12" evidence="4"/>
<dbReference type="InterPro" id="IPR000073">
    <property type="entry name" value="AB_hydrolase_1"/>
</dbReference>
<proteinExistence type="predicted"/>
<evidence type="ECO:0000313" key="4">
    <source>
        <dbReference type="EMBL" id="QDV06959.1"/>
    </source>
</evidence>
<dbReference type="AlphaFoldDB" id="A0A518ES88"/>
<evidence type="ECO:0000313" key="5">
    <source>
        <dbReference type="Proteomes" id="UP000320390"/>
    </source>
</evidence>
<gene>
    <name evidence="4" type="primary">acoC_2</name>
    <name evidence="4" type="ORF">Poly30_24770</name>
</gene>
<feature type="transmembrane region" description="Helical" evidence="2">
    <location>
        <begin position="396"/>
        <end position="420"/>
    </location>
</feature>
<organism evidence="4 5">
    <name type="scientific">Saltatorellus ferox</name>
    <dbReference type="NCBI Taxonomy" id="2528018"/>
    <lineage>
        <taxon>Bacteria</taxon>
        <taxon>Pseudomonadati</taxon>
        <taxon>Planctomycetota</taxon>
        <taxon>Planctomycetia</taxon>
        <taxon>Planctomycetia incertae sedis</taxon>
        <taxon>Saltatorellus</taxon>
    </lineage>
</organism>
<keyword evidence="4" id="KW-0012">Acyltransferase</keyword>
<dbReference type="SUPFAM" id="SSF53474">
    <property type="entry name" value="alpha/beta-Hydrolases"/>
    <property type="match status" value="1"/>
</dbReference>
<name>A0A518ES88_9BACT</name>
<dbReference type="PRINTS" id="PR00111">
    <property type="entry name" value="ABHYDROLASE"/>
</dbReference>
<keyword evidence="5" id="KW-1185">Reference proteome</keyword>
<dbReference type="Pfam" id="PF09335">
    <property type="entry name" value="VTT_dom"/>
    <property type="match status" value="1"/>
</dbReference>
<keyword evidence="2" id="KW-1133">Transmembrane helix</keyword>
<dbReference type="SUPFAM" id="SSF56059">
    <property type="entry name" value="Glutathione synthetase ATP-binding domain-like"/>
    <property type="match status" value="1"/>
</dbReference>
<dbReference type="InterPro" id="IPR011761">
    <property type="entry name" value="ATP-grasp"/>
</dbReference>
<keyword evidence="2" id="KW-0472">Membrane</keyword>
<protein>
    <submittedName>
        <fullName evidence="4">Dihydrolipoyllysine-residue acetyltransferase component of acetoin cleaving system</fullName>
        <ecNumber evidence="4">2.3.1.12</ecNumber>
    </submittedName>
</protein>
<feature type="domain" description="ATP-grasp" evidence="3">
    <location>
        <begin position="608"/>
        <end position="696"/>
    </location>
</feature>
<dbReference type="Pfam" id="PF00561">
    <property type="entry name" value="Abhydrolase_1"/>
    <property type="match status" value="1"/>
</dbReference>
<keyword evidence="1" id="KW-0547">Nucleotide-binding</keyword>
<feature type="transmembrane region" description="Helical" evidence="2">
    <location>
        <begin position="524"/>
        <end position="543"/>
    </location>
</feature>
<accession>A0A518ES88</accession>
<keyword evidence="2" id="KW-0812">Transmembrane</keyword>
<evidence type="ECO:0000259" key="3">
    <source>
        <dbReference type="PROSITE" id="PS50975"/>
    </source>
</evidence>
<dbReference type="PROSITE" id="PS50975">
    <property type="entry name" value="ATP_GRASP"/>
    <property type="match status" value="1"/>
</dbReference>
<dbReference type="PANTHER" id="PTHR43798">
    <property type="entry name" value="MONOACYLGLYCEROL LIPASE"/>
    <property type="match status" value="1"/>
</dbReference>
<dbReference type="GO" id="GO:0005524">
    <property type="term" value="F:ATP binding"/>
    <property type="evidence" value="ECO:0007669"/>
    <property type="project" value="UniProtKB-UniRule"/>
</dbReference>
<evidence type="ECO:0000256" key="2">
    <source>
        <dbReference type="SAM" id="Phobius"/>
    </source>
</evidence>
<dbReference type="InterPro" id="IPR050266">
    <property type="entry name" value="AB_hydrolase_sf"/>
</dbReference>
<dbReference type="Gene3D" id="3.30.470.20">
    <property type="entry name" value="ATP-grasp fold, B domain"/>
    <property type="match status" value="1"/>
</dbReference>
<feature type="transmembrane region" description="Helical" evidence="2">
    <location>
        <begin position="32"/>
        <end position="52"/>
    </location>
</feature>
<keyword evidence="1" id="KW-0067">ATP-binding</keyword>
<feature type="transmembrane region" description="Helical" evidence="2">
    <location>
        <begin position="481"/>
        <end position="504"/>
    </location>
</feature>
<dbReference type="Gene3D" id="3.40.50.1820">
    <property type="entry name" value="alpha/beta hydrolase"/>
    <property type="match status" value="1"/>
</dbReference>
<dbReference type="GO" id="GO:0016020">
    <property type="term" value="C:membrane"/>
    <property type="evidence" value="ECO:0007669"/>
    <property type="project" value="TreeGrafter"/>
</dbReference>
<sequence length="898" mass="97404">MRRRSPSRWTCRAAAPDLSADLSAPVKRRFSAWKIVLGLYALALAVSWATMLGRAPAPEAPRAGFAFTTVPALGSDGLETSPPGTDASVRIAYLDAGPKAAPALLLLQGSPGSGSDFRDVVPLLRDRFRLIAPDLPGFGQSSKDIPDVSVRAHAGYCLELMDELGIERVHAVGFSMGGGVALEMIDRAPERVESLTLLAAIGVIELELLGGHTLNHGIHGLQLGALRALRWLVPHFGAFDRAMLGVPYGRNFYDTDQRRLRPILEALDVPTLILHGEDDFLVPVAAAEEHARIVPQADLIVLDSPASHFLPWLQTERVATLIARFVDRVEAGEAPRRSDLPGEARALAAEPFDPAQVPPFEGPALLTILALLAVATFVSEDLACIAAGLLVADGRIGFVAASLACFVGIFVGDIGLYLLGRTFGRPALRRRPFRWFVSDEAVERASQWFESKGIGVIFLSRFTPGLRLPTYVAAGVLRTRFATFALFFAVAGLLWTPALVGIAALAGEQLAEAIGGLGARQLPFILALIVVLLQAYRLLPLLFTHKGRRLLRGKWLRLTRFEFWPPYVAYLPLVPWLVWLSIKHRGAFAFTASNPAMPMGGLIGESKAEILEGLGVDRPEVPLFVLLEAAAGPDARAEAALAFMGKHALDYPVILKPNEGQRGSGVASVKSEVDLVERVRALDHDALLQERLDGEEFGVFYTREPGQEKGSIFAITTKVLPEVKGDGKRTVEELLLDDPRACALHATYLKELGKRASEVPAPGEKVQLVKVGTHARGALFLEGAHLITPELEAAVEELSRGYEGFFFGRYDLRAPSAEHLARGESLGVIELNGVTSEATNLYDPKHSILASYRILFAQWALAYSIGARNAAAGAPKASAGQVLREWVRYRRKQRSHRT</sequence>